<dbReference type="EMBL" id="CAJZBQ010000027">
    <property type="protein sequence ID" value="CAG9320803.1"/>
    <property type="molecule type" value="Genomic_DNA"/>
</dbReference>
<dbReference type="AlphaFoldDB" id="A0AAU9JA20"/>
<name>A0AAU9JA20_9CILI</name>
<evidence type="ECO:0008006" key="3">
    <source>
        <dbReference type="Google" id="ProtNLM"/>
    </source>
</evidence>
<dbReference type="Proteomes" id="UP001162131">
    <property type="component" value="Unassembled WGS sequence"/>
</dbReference>
<proteinExistence type="predicted"/>
<protein>
    <recommendedName>
        <fullName evidence="3">Serine protease</fullName>
    </recommendedName>
</protein>
<dbReference type="Pfam" id="PF13365">
    <property type="entry name" value="Trypsin_2"/>
    <property type="match status" value="1"/>
</dbReference>
<evidence type="ECO:0000313" key="2">
    <source>
        <dbReference type="Proteomes" id="UP001162131"/>
    </source>
</evidence>
<dbReference type="SUPFAM" id="SSF50494">
    <property type="entry name" value="Trypsin-like serine proteases"/>
    <property type="match status" value="1"/>
</dbReference>
<dbReference type="Gene3D" id="2.40.10.120">
    <property type="match status" value="1"/>
</dbReference>
<keyword evidence="2" id="KW-1185">Reference proteome</keyword>
<accession>A0AAU9JA20</accession>
<comment type="caution">
    <text evidence="1">The sequence shown here is derived from an EMBL/GenBank/DDBJ whole genome shotgun (WGS) entry which is preliminary data.</text>
</comment>
<sequence>MRRLFPFAFLAFGSYAKSSANESETILDRSLRGMFRISFIDKETLNPKGHCTGFFISNDGFGVTSSYALENKEHCKIMVKTYDSREFEAESSSFENVPGIEFIIIKSNTEKIPLTKNEIRDGDTAFVLGLKDKYPYFNEVYITDTQQPFMRKKDGNIKTYRVIKTTPQIPKECVGGPLLNEAGKVVGVVINLEHGFGASVPINSIKELNQGTESSWAVVKLWKSAREGLLRIIENKAN</sequence>
<organism evidence="1 2">
    <name type="scientific">Blepharisma stoltei</name>
    <dbReference type="NCBI Taxonomy" id="1481888"/>
    <lineage>
        <taxon>Eukaryota</taxon>
        <taxon>Sar</taxon>
        <taxon>Alveolata</taxon>
        <taxon>Ciliophora</taxon>
        <taxon>Postciliodesmatophora</taxon>
        <taxon>Heterotrichea</taxon>
        <taxon>Heterotrichida</taxon>
        <taxon>Blepharismidae</taxon>
        <taxon>Blepharisma</taxon>
    </lineage>
</organism>
<gene>
    <name evidence="1" type="ORF">BSTOLATCC_MIC27382</name>
</gene>
<evidence type="ECO:0000313" key="1">
    <source>
        <dbReference type="EMBL" id="CAG9320803.1"/>
    </source>
</evidence>
<dbReference type="InterPro" id="IPR009003">
    <property type="entry name" value="Peptidase_S1_PA"/>
</dbReference>
<reference evidence="1" key="1">
    <citation type="submission" date="2021-09" db="EMBL/GenBank/DDBJ databases">
        <authorList>
            <consortium name="AG Swart"/>
            <person name="Singh M."/>
            <person name="Singh A."/>
            <person name="Seah K."/>
            <person name="Emmerich C."/>
        </authorList>
    </citation>
    <scope>NUCLEOTIDE SEQUENCE</scope>
    <source>
        <strain evidence="1">ATCC30299</strain>
    </source>
</reference>